<evidence type="ECO:0008006" key="4">
    <source>
        <dbReference type="Google" id="ProtNLM"/>
    </source>
</evidence>
<dbReference type="EMBL" id="CP011339">
    <property type="protein sequence ID" value="AKV67261.1"/>
    <property type="molecule type" value="Genomic_DNA"/>
</dbReference>
<feature type="signal peptide" evidence="1">
    <location>
        <begin position="1"/>
        <end position="19"/>
    </location>
</feature>
<keyword evidence="3" id="KW-1185">Reference proteome</keyword>
<dbReference type="RefSeq" id="WP_043999872.1">
    <property type="nucleotide sequence ID" value="NZ_CP011339.1"/>
</dbReference>
<evidence type="ECO:0000256" key="1">
    <source>
        <dbReference type="SAM" id="SignalP"/>
    </source>
</evidence>
<feature type="chain" id="PRO_5005468534" description="Lipoprotein" evidence="1">
    <location>
        <begin position="20"/>
        <end position="141"/>
    </location>
</feature>
<protein>
    <recommendedName>
        <fullName evidence="4">Lipoprotein</fullName>
    </recommendedName>
</protein>
<dbReference type="PROSITE" id="PS51257">
    <property type="entry name" value="PROKAR_LIPOPROTEIN"/>
    <property type="match status" value="1"/>
</dbReference>
<dbReference type="PATRIC" id="fig|1638788.3.peg.2161"/>
<gene>
    <name evidence="2" type="ORF">VL20_2147</name>
</gene>
<name>A0A0K1RZX8_9CHRO</name>
<accession>A0A0K1RZX8</accession>
<evidence type="ECO:0000313" key="2">
    <source>
        <dbReference type="EMBL" id="AKV67261.1"/>
    </source>
</evidence>
<reference evidence="2 3" key="1">
    <citation type="journal article" date="2016" name="Stand. Genomic Sci.">
        <title>Complete genome sequence and genomic characterization of Microcystis panniformis FACHB 1757 by third-generation sequencing.</title>
        <authorList>
            <person name="Zhang J.Y."/>
            <person name="Guan R."/>
            <person name="Zhang H.J."/>
            <person name="Li H."/>
            <person name="Xiao P."/>
            <person name="Yu G.L."/>
            <person name="Du L."/>
            <person name="Cao D.M."/>
            <person name="Zhu B.C."/>
            <person name="Li R.H."/>
            <person name="Lu Z.H."/>
        </authorList>
    </citation>
    <scope>NUCLEOTIDE SEQUENCE [LARGE SCALE GENOMIC DNA]</scope>
    <source>
        <strain evidence="2 3">FACHB-1757</strain>
    </source>
</reference>
<dbReference type="Proteomes" id="UP000068167">
    <property type="component" value="Chromosome"/>
</dbReference>
<proteinExistence type="predicted"/>
<sequence length="141" mass="15927">MNNKIILIFIGLTFLASCADSKQFQCQKIYRIANEVAQETKSLTKGQGTEIDQKSWLLAADKIEQAAENMKKLAVKDPELDKYKIAFAQVYEDYATATREIIQVIETRNKNGAKLAQEKVRKAGQLEKETGEAFNTYCQAQ</sequence>
<organism evidence="2 3">
    <name type="scientific">Microcystis panniformis FACHB-1757</name>
    <dbReference type="NCBI Taxonomy" id="1638788"/>
    <lineage>
        <taxon>Bacteria</taxon>
        <taxon>Bacillati</taxon>
        <taxon>Cyanobacteriota</taxon>
        <taxon>Cyanophyceae</taxon>
        <taxon>Oscillatoriophycideae</taxon>
        <taxon>Chroococcales</taxon>
        <taxon>Microcystaceae</taxon>
        <taxon>Microcystis</taxon>
    </lineage>
</organism>
<dbReference type="AlphaFoldDB" id="A0A0K1RZX8"/>
<keyword evidence="1" id="KW-0732">Signal</keyword>
<evidence type="ECO:0000313" key="3">
    <source>
        <dbReference type="Proteomes" id="UP000068167"/>
    </source>
</evidence>
<dbReference type="KEGG" id="mpk:VL20_2147"/>